<keyword evidence="2" id="KW-1185">Reference proteome</keyword>
<dbReference type="RefSeq" id="XP_040761092.1">
    <property type="nucleotide sequence ID" value="XM_040913918.1"/>
</dbReference>
<dbReference type="OrthoDB" id="4179406at2759"/>
<protein>
    <submittedName>
        <fullName evidence="1">Uncharacterized protein</fullName>
    </submittedName>
</protein>
<organism evidence="1 2">
    <name type="scientific">Laetiporus sulphureus 93-53</name>
    <dbReference type="NCBI Taxonomy" id="1314785"/>
    <lineage>
        <taxon>Eukaryota</taxon>
        <taxon>Fungi</taxon>
        <taxon>Dikarya</taxon>
        <taxon>Basidiomycota</taxon>
        <taxon>Agaricomycotina</taxon>
        <taxon>Agaricomycetes</taxon>
        <taxon>Polyporales</taxon>
        <taxon>Laetiporus</taxon>
    </lineage>
</organism>
<dbReference type="AlphaFoldDB" id="A0A165CSC4"/>
<name>A0A165CSC4_9APHY</name>
<dbReference type="STRING" id="1314785.A0A165CSC4"/>
<dbReference type="InParanoid" id="A0A165CSC4"/>
<gene>
    <name evidence="1" type="ORF">LAESUDRAFT_789652</name>
</gene>
<sequence length="291" mass="32006">MAQTFHTVFLPFCIISGISTSALCCILPPILNISLKWANFPQLAELQGAMFEQLLDESVTDSSLSFKIKKAEMAMSDLVMLVCHSNLISRDLLAESLVGFVDDARKTGQGLHRLSSKIGGAVDSIMAVNNYAIRAIEAANEKPSSSFSKIWPFASSVTSATSTDSMDISMSHLEAVHEVVNRENNTISAAHDELLASLWMSLGGNRHELKGKKQHLVLLKELSAYCRWALAHVTVVLQMLHALSADLEELRKRVAVPDILGEQIPVEVHMQAIQAGLDRLKEGQMKARERE</sequence>
<proteinExistence type="predicted"/>
<reference evidence="1 2" key="1">
    <citation type="journal article" date="2016" name="Mol. Biol. Evol.">
        <title>Comparative Genomics of Early-Diverging Mushroom-Forming Fungi Provides Insights into the Origins of Lignocellulose Decay Capabilities.</title>
        <authorList>
            <person name="Nagy L.G."/>
            <person name="Riley R."/>
            <person name="Tritt A."/>
            <person name="Adam C."/>
            <person name="Daum C."/>
            <person name="Floudas D."/>
            <person name="Sun H."/>
            <person name="Yadav J.S."/>
            <person name="Pangilinan J."/>
            <person name="Larsson K.H."/>
            <person name="Matsuura K."/>
            <person name="Barry K."/>
            <person name="Labutti K."/>
            <person name="Kuo R."/>
            <person name="Ohm R.A."/>
            <person name="Bhattacharya S.S."/>
            <person name="Shirouzu T."/>
            <person name="Yoshinaga Y."/>
            <person name="Martin F.M."/>
            <person name="Grigoriev I.V."/>
            <person name="Hibbett D.S."/>
        </authorList>
    </citation>
    <scope>NUCLEOTIDE SEQUENCE [LARGE SCALE GENOMIC DNA]</scope>
    <source>
        <strain evidence="1 2">93-53</strain>
    </source>
</reference>
<evidence type="ECO:0000313" key="2">
    <source>
        <dbReference type="Proteomes" id="UP000076871"/>
    </source>
</evidence>
<accession>A0A165CSC4</accession>
<feature type="non-terminal residue" evidence="1">
    <location>
        <position position="291"/>
    </location>
</feature>
<dbReference type="Proteomes" id="UP000076871">
    <property type="component" value="Unassembled WGS sequence"/>
</dbReference>
<dbReference type="GeneID" id="63830946"/>
<dbReference type="EMBL" id="KV427644">
    <property type="protein sequence ID" value="KZT03352.1"/>
    <property type="molecule type" value="Genomic_DNA"/>
</dbReference>
<evidence type="ECO:0000313" key="1">
    <source>
        <dbReference type="EMBL" id="KZT03352.1"/>
    </source>
</evidence>